<comment type="caution">
    <text evidence="1">The sequence shown here is derived from an EMBL/GenBank/DDBJ whole genome shotgun (WGS) entry which is preliminary data.</text>
</comment>
<dbReference type="GeneID" id="94195204"/>
<keyword evidence="2" id="KW-1185">Reference proteome</keyword>
<gene>
    <name evidence="1" type="ORF">BcabD6B2_31580</name>
</gene>
<dbReference type="EMBL" id="BPLF01000002">
    <property type="protein sequence ID" value="GIX63723.1"/>
    <property type="molecule type" value="Genomic_DNA"/>
</dbReference>
<dbReference type="Proteomes" id="UP001497744">
    <property type="component" value="Unassembled WGS sequence"/>
</dbReference>
<dbReference type="AlphaFoldDB" id="A0AAV4LVC6"/>
<sequence>MSHKGQGTQVFELSFGDAGLDQHKQQTLGGNLGQHDVTGGLAVHQKLLAYGVGQRRPGLAALAEHLGGELRHGAGGLGENLVQFGNENVDFGNELDETLGNENDAVGLAHAIASFHQVHNFVHNGGKRLLFAPHLLANQNQVGMGLHAALHGEVRSGAPHHADEVVRVMRAAGVGAQVADKLGVGSSRGVKAKADLDVAGLHVAVHSLRHADDATGLAQNGAAVGQVGGDAIGKVVGNEGGVAVGAISADNNQTVQIQVVYGFNYVVEVSVAGNLAATGEEHVEATHVAELIHHLGSHDFVLTVHQPVQAAVEANELRLGVAQVQVVKHAGYDVVATGGGPAAENHADLQNRVRR</sequence>
<organism evidence="1 2">
    <name type="scientific">Babesia caballi</name>
    <dbReference type="NCBI Taxonomy" id="5871"/>
    <lineage>
        <taxon>Eukaryota</taxon>
        <taxon>Sar</taxon>
        <taxon>Alveolata</taxon>
        <taxon>Apicomplexa</taxon>
        <taxon>Aconoidasida</taxon>
        <taxon>Piroplasmida</taxon>
        <taxon>Babesiidae</taxon>
        <taxon>Babesia</taxon>
    </lineage>
</organism>
<reference evidence="1 2" key="1">
    <citation type="submission" date="2021-06" db="EMBL/GenBank/DDBJ databases">
        <title>Genome sequence of Babesia caballi.</title>
        <authorList>
            <person name="Yamagishi J."/>
            <person name="Kidaka T."/>
            <person name="Ochi A."/>
        </authorList>
    </citation>
    <scope>NUCLEOTIDE SEQUENCE [LARGE SCALE GENOMIC DNA]</scope>
    <source>
        <strain evidence="1">USDA-D6B2</strain>
    </source>
</reference>
<protein>
    <submittedName>
        <fullName evidence="1">Capsular exopolysaccharide synthesis family protein</fullName>
    </submittedName>
</protein>
<proteinExistence type="predicted"/>
<evidence type="ECO:0000313" key="2">
    <source>
        <dbReference type="Proteomes" id="UP001497744"/>
    </source>
</evidence>
<evidence type="ECO:0000313" key="1">
    <source>
        <dbReference type="EMBL" id="GIX63723.1"/>
    </source>
</evidence>
<accession>A0AAV4LVC6</accession>
<name>A0AAV4LVC6_BABCB</name>
<dbReference type="RefSeq" id="XP_067715792.1">
    <property type="nucleotide sequence ID" value="XM_067859691.1"/>
</dbReference>